<gene>
    <name evidence="2" type="ORF">UFOVP1379_15</name>
    <name evidence="1" type="ORF">UFOVP942_22</name>
</gene>
<accession>A0A6J5PP92</accession>
<sequence>MAQPEPQPQIEDEEPWMTLENQPGAEQSVLDHVGMNLGFDEVARLIIDGVDAEEAVKMVLKKIKEEDPSSAK</sequence>
<dbReference type="EMBL" id="LR797329">
    <property type="protein sequence ID" value="CAB4203272.1"/>
    <property type="molecule type" value="Genomic_DNA"/>
</dbReference>
<reference evidence="1" key="1">
    <citation type="submission" date="2020-05" db="EMBL/GenBank/DDBJ databases">
        <authorList>
            <person name="Chiriac C."/>
            <person name="Salcher M."/>
            <person name="Ghai R."/>
            <person name="Kavagutti S V."/>
        </authorList>
    </citation>
    <scope>NUCLEOTIDE SEQUENCE</scope>
</reference>
<dbReference type="EMBL" id="LR796888">
    <property type="protein sequence ID" value="CAB4173012.1"/>
    <property type="molecule type" value="Genomic_DNA"/>
</dbReference>
<organism evidence="1">
    <name type="scientific">uncultured Caudovirales phage</name>
    <dbReference type="NCBI Taxonomy" id="2100421"/>
    <lineage>
        <taxon>Viruses</taxon>
        <taxon>Duplodnaviria</taxon>
        <taxon>Heunggongvirae</taxon>
        <taxon>Uroviricota</taxon>
        <taxon>Caudoviricetes</taxon>
        <taxon>Peduoviridae</taxon>
        <taxon>Maltschvirus</taxon>
        <taxon>Maltschvirus maltsch</taxon>
    </lineage>
</organism>
<name>A0A6J5PP92_9CAUD</name>
<evidence type="ECO:0000313" key="2">
    <source>
        <dbReference type="EMBL" id="CAB4203272.1"/>
    </source>
</evidence>
<proteinExistence type="predicted"/>
<protein>
    <submittedName>
        <fullName evidence="1">Uncharacterized protein</fullName>
    </submittedName>
</protein>
<evidence type="ECO:0000313" key="1">
    <source>
        <dbReference type="EMBL" id="CAB4173012.1"/>
    </source>
</evidence>